<gene>
    <name evidence="1" type="ORF">SAMN04488579_1241</name>
</gene>
<evidence type="ECO:0000313" key="1">
    <source>
        <dbReference type="EMBL" id="SDY28702.1"/>
    </source>
</evidence>
<feature type="non-terminal residue" evidence="1">
    <location>
        <position position="1"/>
    </location>
</feature>
<accession>A0A1H3ILZ0</accession>
<organism evidence="1 2">
    <name type="scientific">Eubacterium barkeri</name>
    <name type="common">Clostridium barkeri</name>
    <dbReference type="NCBI Taxonomy" id="1528"/>
    <lineage>
        <taxon>Bacteria</taxon>
        <taxon>Bacillati</taxon>
        <taxon>Bacillota</taxon>
        <taxon>Clostridia</taxon>
        <taxon>Eubacteriales</taxon>
        <taxon>Eubacteriaceae</taxon>
        <taxon>Eubacterium</taxon>
    </lineage>
</organism>
<protein>
    <submittedName>
        <fullName evidence="1">Uncharacterized protein</fullName>
    </submittedName>
</protein>
<keyword evidence="2" id="KW-1185">Reference proteome</keyword>
<proteinExistence type="predicted"/>
<dbReference type="EMBL" id="FNOU01000024">
    <property type="protein sequence ID" value="SDY28702.1"/>
    <property type="molecule type" value="Genomic_DNA"/>
</dbReference>
<reference evidence="2" key="1">
    <citation type="submission" date="2016-10" db="EMBL/GenBank/DDBJ databases">
        <authorList>
            <person name="Varghese N."/>
            <person name="Submissions S."/>
        </authorList>
    </citation>
    <scope>NUCLEOTIDE SEQUENCE [LARGE SCALE GENOMIC DNA]</scope>
    <source>
        <strain evidence="2">VPI 5359</strain>
    </source>
</reference>
<dbReference type="Proteomes" id="UP000199652">
    <property type="component" value="Unassembled WGS sequence"/>
</dbReference>
<sequence length="36" mass="4066">RLVSFIYAVSRNFSSGAFERIRTADPILTMDCIMAI</sequence>
<evidence type="ECO:0000313" key="2">
    <source>
        <dbReference type="Proteomes" id="UP000199652"/>
    </source>
</evidence>
<dbReference type="AlphaFoldDB" id="A0A1H3ILZ0"/>
<name>A0A1H3ILZ0_EUBBA</name>